<keyword evidence="5" id="KW-1185">Reference proteome</keyword>
<keyword evidence="2" id="KW-1133">Transmembrane helix</keyword>
<dbReference type="Proteomes" id="UP000007463">
    <property type="component" value="Chromosome"/>
</dbReference>
<name>F2IC88_FLUTR</name>
<dbReference type="KEGG" id="fte:Fluta_2348"/>
<dbReference type="OrthoDB" id="9805017at2"/>
<dbReference type="Pfam" id="PF13573">
    <property type="entry name" value="SprB"/>
    <property type="match status" value="1"/>
</dbReference>
<evidence type="ECO:0000256" key="2">
    <source>
        <dbReference type="SAM" id="Phobius"/>
    </source>
</evidence>
<reference evidence="4 5" key="1">
    <citation type="journal article" date="2011" name="Stand. Genomic Sci.">
        <title>Complete genome sequence of the gliding freshwater bacterium Fluviicola taffensis type strain (RW262).</title>
        <authorList>
            <person name="Woyke T."/>
            <person name="Chertkov O."/>
            <person name="Lapidus A."/>
            <person name="Nolan M."/>
            <person name="Lucas S."/>
            <person name="Del Rio T.G."/>
            <person name="Tice H."/>
            <person name="Cheng J.F."/>
            <person name="Tapia R."/>
            <person name="Han C."/>
            <person name="Goodwin L."/>
            <person name="Pitluck S."/>
            <person name="Liolios K."/>
            <person name="Pagani I."/>
            <person name="Ivanova N."/>
            <person name="Huntemann M."/>
            <person name="Mavromatis K."/>
            <person name="Mikhailova N."/>
            <person name="Pati A."/>
            <person name="Chen A."/>
            <person name="Palaniappan K."/>
            <person name="Land M."/>
            <person name="Hauser L."/>
            <person name="Brambilla E.M."/>
            <person name="Rohde M."/>
            <person name="Mwirichia R."/>
            <person name="Sikorski J."/>
            <person name="Tindall B.J."/>
            <person name="Goker M."/>
            <person name="Bristow J."/>
            <person name="Eisen J.A."/>
            <person name="Markowitz V."/>
            <person name="Hugenholtz P."/>
            <person name="Klenk H.P."/>
            <person name="Kyrpides N.C."/>
        </authorList>
    </citation>
    <scope>NUCLEOTIDE SEQUENCE [LARGE SCALE GENOMIC DNA]</scope>
    <source>
        <strain evidence="5">DSM 16823 / RW262 / RW262</strain>
    </source>
</reference>
<dbReference type="Gene3D" id="2.60.120.200">
    <property type="match status" value="1"/>
</dbReference>
<keyword evidence="2" id="KW-0472">Membrane</keyword>
<evidence type="ECO:0000313" key="5">
    <source>
        <dbReference type="Proteomes" id="UP000007463"/>
    </source>
</evidence>
<evidence type="ECO:0000256" key="1">
    <source>
        <dbReference type="ARBA" id="ARBA00022729"/>
    </source>
</evidence>
<keyword evidence="2" id="KW-0812">Transmembrane</keyword>
<keyword evidence="1" id="KW-0732">Signal</keyword>
<dbReference type="InterPro" id="IPR025667">
    <property type="entry name" value="SprB_repeat"/>
</dbReference>
<dbReference type="Gene3D" id="2.60.40.740">
    <property type="match status" value="1"/>
</dbReference>
<feature type="domain" description="Secretion system C-terminal sorting" evidence="3">
    <location>
        <begin position="748"/>
        <end position="815"/>
    </location>
</feature>
<accession>F2IC88</accession>
<dbReference type="HOGENOM" id="CLU_345393_0_0_10"/>
<dbReference type="EMBL" id="CP002542">
    <property type="protein sequence ID" value="AEA44334.1"/>
    <property type="molecule type" value="Genomic_DNA"/>
</dbReference>
<feature type="transmembrane region" description="Helical" evidence="2">
    <location>
        <begin position="20"/>
        <end position="46"/>
    </location>
</feature>
<dbReference type="NCBIfam" id="TIGR04183">
    <property type="entry name" value="Por_Secre_tail"/>
    <property type="match status" value="1"/>
</dbReference>
<dbReference type="InterPro" id="IPR026444">
    <property type="entry name" value="Secre_tail"/>
</dbReference>
<sequence>MEFTYPIQLPTTSAFHNQLLLNIFIAILLIIMKKTILFITFLGSFFSFSQTYYLEDFDGIPGPTAGGAGTYTFPSGFLLRNVDNRTPAASVPYVNEAWERREDFGGNVADSVAFSTSFYTPTGAADDFMWIPAQVIQPNTTLFWNAKAYDAAFADGYEVRIMTVAPTGGTAVIGNQLSNSTVLFSTPAENSTWTTHSVPLIAFTGQTVYIGFRNNSNDKFILVIDDIELRVINNFDLEVTTPTQNPYTLAPANQLTTTQNLKLEAVIHNQGIQAMTNVALGCRVFKDGLLETTVTSSILPSLASGAASAPMTANYTPTSNGVYTFKYFPIATEADMSTSNDTILSTIPITVTDAEMARDNGVIVGQLGIGSGTGGFMGQVFNIENTTSLKEVKVHFTRGYTGKKLATAIFNTNGSGVPTTFLASTDTLLYIDDSARTYILPMHGGPLTLAPGKYGFIQIEFDSTLALAQTSAVFQSNTVFVKWPANGPNFTTVETFGGSFAKTFFIRPQFDICFGEIGGTLASSDNSTCELANGTATITLDPGYNVTWEDASTNPVITDLSAGYHTYTISNGDCSFIDSVEITTTQAPDATILSSTNPLCIGDSGQIEIDIQNGLAPYNVTWNIAGSSTTLVAPAGTYTATITDDNGCMTTISSTLLDPTLILANPTSTSTTCATCPDGIATVAPTGGIAPYSYDWSNGATTPSITNVLPGTYTVTITDANGCDMIASITINASSVGLDELVQFGLSVYPNPVTDFVTIQSEKFVIEKIQLIDNSGKIVSENKVGTTSSTIETAHLSKGTYQLVIKTSNQTFTTALIK</sequence>
<organism evidence="4 5">
    <name type="scientific">Fluviicola taffensis (strain DSM 16823 / NCIMB 13979 / RW262)</name>
    <dbReference type="NCBI Taxonomy" id="755732"/>
    <lineage>
        <taxon>Bacteria</taxon>
        <taxon>Pseudomonadati</taxon>
        <taxon>Bacteroidota</taxon>
        <taxon>Flavobacteriia</taxon>
        <taxon>Flavobacteriales</taxon>
        <taxon>Crocinitomicaceae</taxon>
        <taxon>Fluviicola</taxon>
    </lineage>
</organism>
<reference evidence="5" key="2">
    <citation type="submission" date="2011-02" db="EMBL/GenBank/DDBJ databases">
        <title>The complete genome of Fluviicola taffensis DSM 16823.</title>
        <authorList>
            <consortium name="US DOE Joint Genome Institute (JGI-PGF)"/>
            <person name="Lucas S."/>
            <person name="Copeland A."/>
            <person name="Lapidus A."/>
            <person name="Bruce D."/>
            <person name="Goodwin L."/>
            <person name="Pitluck S."/>
            <person name="Kyrpides N."/>
            <person name="Mavromatis K."/>
            <person name="Ivanova N."/>
            <person name="Mikhailova N."/>
            <person name="Pagani I."/>
            <person name="Chertkov O."/>
            <person name="Detter J.C."/>
            <person name="Han C."/>
            <person name="Tapia R."/>
            <person name="Land M."/>
            <person name="Hauser L."/>
            <person name="Markowitz V."/>
            <person name="Cheng J.-F."/>
            <person name="Hugenholtz P."/>
            <person name="Woyke T."/>
            <person name="Wu D."/>
            <person name="Tindall B."/>
            <person name="Pomrenke H.G."/>
            <person name="Brambilla E."/>
            <person name="Klenk H.-P."/>
            <person name="Eisen J.A."/>
        </authorList>
    </citation>
    <scope>NUCLEOTIDE SEQUENCE [LARGE SCALE GENOMIC DNA]</scope>
    <source>
        <strain evidence="5">DSM 16823 / RW262 / RW262</strain>
    </source>
</reference>
<dbReference type="NCBIfam" id="NF038128">
    <property type="entry name" value="choice_anch_J"/>
    <property type="match status" value="1"/>
</dbReference>
<protein>
    <recommendedName>
        <fullName evidence="3">Secretion system C-terminal sorting domain-containing protein</fullName>
    </recommendedName>
</protein>
<dbReference type="STRING" id="755732.Fluta_2348"/>
<evidence type="ECO:0000313" key="4">
    <source>
        <dbReference type="EMBL" id="AEA44334.1"/>
    </source>
</evidence>
<proteinExistence type="predicted"/>
<dbReference type="AlphaFoldDB" id="F2IC88"/>
<evidence type="ECO:0000259" key="3">
    <source>
        <dbReference type="Pfam" id="PF18962"/>
    </source>
</evidence>
<gene>
    <name evidence="4" type="ordered locus">Fluta_2348</name>
</gene>
<dbReference type="Pfam" id="PF18962">
    <property type="entry name" value="Por_Secre_tail"/>
    <property type="match status" value="1"/>
</dbReference>
<dbReference type="eggNOG" id="COG3209">
    <property type="taxonomic scope" value="Bacteria"/>
</dbReference>